<proteinExistence type="predicted"/>
<gene>
    <name evidence="1" type="ORF">COC19_02550</name>
</gene>
<evidence type="ECO:0000313" key="1">
    <source>
        <dbReference type="EMBL" id="PCH62608.1"/>
    </source>
</evidence>
<dbReference type="AlphaFoldDB" id="A0A2A4MRX8"/>
<reference evidence="2" key="1">
    <citation type="submission" date="2017-08" db="EMBL/GenBank/DDBJ databases">
        <title>A dynamic microbial community with high functional redundancy inhabits the cold, oxic subseafloor aquifer.</title>
        <authorList>
            <person name="Tully B.J."/>
            <person name="Wheat C.G."/>
            <person name="Glazer B.T."/>
            <person name="Huber J.A."/>
        </authorList>
    </citation>
    <scope>NUCLEOTIDE SEQUENCE [LARGE SCALE GENOMIC DNA]</scope>
</reference>
<dbReference type="Proteomes" id="UP000218172">
    <property type="component" value="Unassembled WGS sequence"/>
</dbReference>
<dbReference type="InterPro" id="IPR012659">
    <property type="entry name" value="CHP02444"/>
</dbReference>
<sequence length="183" mass="21236">MKSIEAESFWDFSVRVYALPTVANNCLALQDDNELDVNLILLAYWHGLYFGPIETSLLQSLIEYSNSWSTTTVTPLRRLRQRMKRNQYKLPASLKQAYLQLRESIKMTELAAERAQQYRLESLCEPRLAIAHQPRQKEAAQFISLNLRHYLDSKPVTMDSEIKQRFMCLFQAIGLEDSAKGVF</sequence>
<name>A0A2A4MRX8_9GAMM</name>
<comment type="caution">
    <text evidence="1">The sequence shown here is derived from an EMBL/GenBank/DDBJ whole genome shotgun (WGS) entry which is preliminary data.</text>
</comment>
<dbReference type="NCBIfam" id="TIGR02444">
    <property type="entry name" value="TIGR02444 family protein"/>
    <property type="match status" value="1"/>
</dbReference>
<accession>A0A2A4MRX8</accession>
<protein>
    <submittedName>
        <fullName evidence="1">TIGR02444 family protein</fullName>
    </submittedName>
</protein>
<dbReference type="Pfam" id="PF09523">
    <property type="entry name" value="DUF2390"/>
    <property type="match status" value="1"/>
</dbReference>
<organism evidence="1 2">
    <name type="scientific">SAR86 cluster bacterium</name>
    <dbReference type="NCBI Taxonomy" id="2030880"/>
    <lineage>
        <taxon>Bacteria</taxon>
        <taxon>Pseudomonadati</taxon>
        <taxon>Pseudomonadota</taxon>
        <taxon>Gammaproteobacteria</taxon>
        <taxon>SAR86 cluster</taxon>
    </lineage>
</organism>
<evidence type="ECO:0000313" key="2">
    <source>
        <dbReference type="Proteomes" id="UP000218172"/>
    </source>
</evidence>
<dbReference type="EMBL" id="NVQR01000036">
    <property type="protein sequence ID" value="PCH62608.1"/>
    <property type="molecule type" value="Genomic_DNA"/>
</dbReference>